<evidence type="ECO:0000256" key="1">
    <source>
        <dbReference type="SAM" id="Phobius"/>
    </source>
</evidence>
<dbReference type="Proteomes" id="UP001595555">
    <property type="component" value="Unassembled WGS sequence"/>
</dbReference>
<gene>
    <name evidence="2" type="ORF">ACFODX_14350</name>
</gene>
<feature type="transmembrane region" description="Helical" evidence="1">
    <location>
        <begin position="104"/>
        <end position="125"/>
    </location>
</feature>
<reference evidence="3" key="1">
    <citation type="journal article" date="2019" name="Int. J. Syst. Evol. Microbiol.">
        <title>The Global Catalogue of Microorganisms (GCM) 10K type strain sequencing project: providing services to taxonomists for standard genome sequencing and annotation.</title>
        <authorList>
            <consortium name="The Broad Institute Genomics Platform"/>
            <consortium name="The Broad Institute Genome Sequencing Center for Infectious Disease"/>
            <person name="Wu L."/>
            <person name="Ma J."/>
        </authorList>
    </citation>
    <scope>NUCLEOTIDE SEQUENCE [LARGE SCALE GENOMIC DNA]</scope>
    <source>
        <strain evidence="3">KCTC 52237</strain>
    </source>
</reference>
<feature type="transmembrane region" description="Helical" evidence="1">
    <location>
        <begin position="20"/>
        <end position="37"/>
    </location>
</feature>
<keyword evidence="1" id="KW-0812">Transmembrane</keyword>
<accession>A0ABV7FJD3</accession>
<evidence type="ECO:0000313" key="2">
    <source>
        <dbReference type="EMBL" id="MFC3116748.1"/>
    </source>
</evidence>
<evidence type="ECO:0008006" key="4">
    <source>
        <dbReference type="Google" id="ProtNLM"/>
    </source>
</evidence>
<name>A0ABV7FJD3_9GAMM</name>
<sequence length="137" mass="15542">MPVFLLSVVNYFAQLKPGKMVLWFYLIWYLVTVYFHFDPNPKIWINAVGISVVIGIALMLSVSSGQSPWANPWQTFRLFWMPFAVSSFSSLIKGQGYTVIFSPHWHEIMVALSACALFGLLVAVLKWCNRSCLLSSS</sequence>
<organism evidence="2 3">
    <name type="scientific">Cellvibrio fontiphilus</name>
    <dbReference type="NCBI Taxonomy" id="1815559"/>
    <lineage>
        <taxon>Bacteria</taxon>
        <taxon>Pseudomonadati</taxon>
        <taxon>Pseudomonadota</taxon>
        <taxon>Gammaproteobacteria</taxon>
        <taxon>Cellvibrionales</taxon>
        <taxon>Cellvibrionaceae</taxon>
        <taxon>Cellvibrio</taxon>
    </lineage>
</organism>
<comment type="caution">
    <text evidence="2">The sequence shown here is derived from an EMBL/GenBank/DDBJ whole genome shotgun (WGS) entry which is preliminary data.</text>
</comment>
<dbReference type="EMBL" id="JBHRTF010000006">
    <property type="protein sequence ID" value="MFC3116748.1"/>
    <property type="molecule type" value="Genomic_DNA"/>
</dbReference>
<keyword evidence="1" id="KW-1133">Transmembrane helix</keyword>
<feature type="transmembrane region" description="Helical" evidence="1">
    <location>
        <begin position="43"/>
        <end position="63"/>
    </location>
</feature>
<protein>
    <recommendedName>
        <fullName evidence="4">Acyltransferase 3 domain-containing protein</fullName>
    </recommendedName>
</protein>
<keyword evidence="1" id="KW-0472">Membrane</keyword>
<evidence type="ECO:0000313" key="3">
    <source>
        <dbReference type="Proteomes" id="UP001595555"/>
    </source>
</evidence>
<proteinExistence type="predicted"/>
<dbReference type="RefSeq" id="WP_378120358.1">
    <property type="nucleotide sequence ID" value="NZ_JBHRTF010000006.1"/>
</dbReference>
<keyword evidence="3" id="KW-1185">Reference proteome</keyword>